<dbReference type="STRING" id="67801.A0A1B0APW8"/>
<dbReference type="EMBL" id="JXJN01001600">
    <property type="status" value="NOT_ANNOTATED_CDS"/>
    <property type="molecule type" value="Genomic_DNA"/>
</dbReference>
<evidence type="ECO:0000313" key="2">
    <source>
        <dbReference type="EnsemblMetazoa" id="GPPI004282-PA"/>
    </source>
</evidence>
<dbReference type="Pfam" id="PF12130">
    <property type="entry name" value="bMERB_dom"/>
    <property type="match status" value="1"/>
</dbReference>
<sequence>MNKRDEELSIRPQELQLQHRHTQLNEELNLRLSCNKLDKSSADVAAEGAILNEMLEIVEFKMLAAHCCFQLLACMVCQIKFFSVDALTQTHSTLIVSVPSINLEKNQDNTCKTETDIKSADQEIQIVQHHDIL</sequence>
<reference evidence="2" key="2">
    <citation type="submission" date="2020-05" db="UniProtKB">
        <authorList>
            <consortium name="EnsemblMetazoa"/>
        </authorList>
    </citation>
    <scope>IDENTIFICATION</scope>
    <source>
        <strain evidence="2">IAEA</strain>
    </source>
</reference>
<name>A0A1B0APW8_9MUSC</name>
<feature type="domain" description="BMERB" evidence="1">
    <location>
        <begin position="3"/>
        <end position="59"/>
    </location>
</feature>
<dbReference type="EnsemblMetazoa" id="GPPI004282-RA">
    <property type="protein sequence ID" value="GPPI004282-PA"/>
    <property type="gene ID" value="GPPI004282"/>
</dbReference>
<organism evidence="2 3">
    <name type="scientific">Glossina palpalis gambiensis</name>
    <dbReference type="NCBI Taxonomy" id="67801"/>
    <lineage>
        <taxon>Eukaryota</taxon>
        <taxon>Metazoa</taxon>
        <taxon>Ecdysozoa</taxon>
        <taxon>Arthropoda</taxon>
        <taxon>Hexapoda</taxon>
        <taxon>Insecta</taxon>
        <taxon>Pterygota</taxon>
        <taxon>Neoptera</taxon>
        <taxon>Endopterygota</taxon>
        <taxon>Diptera</taxon>
        <taxon>Brachycera</taxon>
        <taxon>Muscomorpha</taxon>
        <taxon>Hippoboscoidea</taxon>
        <taxon>Glossinidae</taxon>
        <taxon>Glossina</taxon>
    </lineage>
</organism>
<dbReference type="VEuPathDB" id="VectorBase:GPPI004282"/>
<dbReference type="Proteomes" id="UP000092460">
    <property type="component" value="Unassembled WGS sequence"/>
</dbReference>
<protein>
    <recommendedName>
        <fullName evidence="1">BMERB domain-containing protein</fullName>
    </recommendedName>
</protein>
<proteinExistence type="predicted"/>
<reference evidence="3" key="1">
    <citation type="submission" date="2015-01" db="EMBL/GenBank/DDBJ databases">
        <authorList>
            <person name="Aksoy S."/>
            <person name="Warren W."/>
            <person name="Wilson R.K."/>
        </authorList>
    </citation>
    <scope>NUCLEOTIDE SEQUENCE [LARGE SCALE GENOMIC DNA]</scope>
    <source>
        <strain evidence="3">IAEA</strain>
    </source>
</reference>
<accession>A0A1B0APW8</accession>
<keyword evidence="3" id="KW-1185">Reference proteome</keyword>
<evidence type="ECO:0000259" key="1">
    <source>
        <dbReference type="Pfam" id="PF12130"/>
    </source>
</evidence>
<evidence type="ECO:0000313" key="3">
    <source>
        <dbReference type="Proteomes" id="UP000092460"/>
    </source>
</evidence>
<dbReference type="AlphaFoldDB" id="A0A1B0APW8"/>
<dbReference type="InterPro" id="IPR022735">
    <property type="entry name" value="bMERB_dom"/>
</dbReference>